<feature type="region of interest" description="Disordered" evidence="1">
    <location>
        <begin position="1"/>
        <end position="32"/>
    </location>
</feature>
<evidence type="ECO:0000256" key="1">
    <source>
        <dbReference type="SAM" id="MobiDB-lite"/>
    </source>
</evidence>
<proteinExistence type="predicted"/>
<feature type="non-terminal residue" evidence="2">
    <location>
        <position position="1"/>
    </location>
</feature>
<dbReference type="AlphaFoldDB" id="A0A1A7X354"/>
<sequence>NPATPPADRQSSDPGTNHQSAQFQPHPSSPLMPVLTVETFEHQPDAHSLLSDPYSLPPILSPQVPYSVDVLDPQSPYP</sequence>
<accession>A0A1A7X354</accession>
<feature type="compositionally biased region" description="Polar residues" evidence="1">
    <location>
        <begin position="12"/>
        <end position="26"/>
    </location>
</feature>
<dbReference type="EMBL" id="HADW01010834">
    <property type="protein sequence ID" value="SBP12234.1"/>
    <property type="molecule type" value="Transcribed_RNA"/>
</dbReference>
<reference evidence="2" key="1">
    <citation type="submission" date="2016-05" db="EMBL/GenBank/DDBJ databases">
        <authorList>
            <person name="Lavstsen T."/>
            <person name="Jespersen J.S."/>
        </authorList>
    </citation>
    <scope>NUCLEOTIDE SEQUENCE</scope>
    <source>
        <tissue evidence="2">Brain</tissue>
    </source>
</reference>
<organism evidence="2">
    <name type="scientific">Iconisemion striatum</name>
    <dbReference type="NCBI Taxonomy" id="60296"/>
    <lineage>
        <taxon>Eukaryota</taxon>
        <taxon>Metazoa</taxon>
        <taxon>Chordata</taxon>
        <taxon>Craniata</taxon>
        <taxon>Vertebrata</taxon>
        <taxon>Euteleostomi</taxon>
        <taxon>Actinopterygii</taxon>
        <taxon>Neopterygii</taxon>
        <taxon>Teleostei</taxon>
        <taxon>Neoteleostei</taxon>
        <taxon>Acanthomorphata</taxon>
        <taxon>Ovalentaria</taxon>
        <taxon>Atherinomorphae</taxon>
        <taxon>Cyprinodontiformes</taxon>
        <taxon>Nothobranchiidae</taxon>
        <taxon>Iconisemion</taxon>
    </lineage>
</organism>
<feature type="non-terminal residue" evidence="2">
    <location>
        <position position="78"/>
    </location>
</feature>
<name>A0A1A7X354_9TELE</name>
<evidence type="ECO:0000313" key="2">
    <source>
        <dbReference type="EMBL" id="SBP12234.1"/>
    </source>
</evidence>
<protein>
    <submittedName>
        <fullName evidence="2">DBF4 homolog B</fullName>
    </submittedName>
</protein>
<gene>
    <name evidence="2" type="primary">DBF4B</name>
</gene>
<reference evidence="2" key="2">
    <citation type="submission" date="2016-06" db="EMBL/GenBank/DDBJ databases">
        <title>The genome of a short-lived fish provides insights into sex chromosome evolution and the genetic control of aging.</title>
        <authorList>
            <person name="Reichwald K."/>
            <person name="Felder M."/>
            <person name="Petzold A."/>
            <person name="Koch P."/>
            <person name="Groth M."/>
            <person name="Platzer M."/>
        </authorList>
    </citation>
    <scope>NUCLEOTIDE SEQUENCE</scope>
    <source>
        <tissue evidence="2">Brain</tissue>
    </source>
</reference>